<sequence length="56" mass="5900">MGHDYHTRSTTTCPCIRVGGAGDPFPCRTGAAANISGMDPILEPAKTRPHAVPPLR</sequence>
<proteinExistence type="predicted"/>
<gene>
    <name evidence="1" type="ORF">SAY87_021293</name>
</gene>
<evidence type="ECO:0000313" key="2">
    <source>
        <dbReference type="Proteomes" id="UP001345219"/>
    </source>
</evidence>
<name>A0AAN7PVR2_9MYRT</name>
<accession>A0AAN7PVR2</accession>
<dbReference type="EMBL" id="JAXIOK010000016">
    <property type="protein sequence ID" value="KAK4752495.1"/>
    <property type="molecule type" value="Genomic_DNA"/>
</dbReference>
<reference evidence="1 2" key="1">
    <citation type="journal article" date="2023" name="Hortic Res">
        <title>Pangenome of water caltrop reveals structural variations and asymmetric subgenome divergence after allopolyploidization.</title>
        <authorList>
            <person name="Zhang X."/>
            <person name="Chen Y."/>
            <person name="Wang L."/>
            <person name="Yuan Y."/>
            <person name="Fang M."/>
            <person name="Shi L."/>
            <person name="Lu R."/>
            <person name="Comes H.P."/>
            <person name="Ma Y."/>
            <person name="Chen Y."/>
            <person name="Huang G."/>
            <person name="Zhou Y."/>
            <person name="Zheng Z."/>
            <person name="Qiu Y."/>
        </authorList>
    </citation>
    <scope>NUCLEOTIDE SEQUENCE [LARGE SCALE GENOMIC DNA]</scope>
    <source>
        <tissue evidence="1">Roots</tissue>
    </source>
</reference>
<evidence type="ECO:0000313" key="1">
    <source>
        <dbReference type="EMBL" id="KAK4752495.1"/>
    </source>
</evidence>
<dbReference type="Proteomes" id="UP001345219">
    <property type="component" value="Chromosome 16"/>
</dbReference>
<protein>
    <submittedName>
        <fullName evidence="1">Uncharacterized protein</fullName>
    </submittedName>
</protein>
<comment type="caution">
    <text evidence="1">The sequence shown here is derived from an EMBL/GenBank/DDBJ whole genome shotgun (WGS) entry which is preliminary data.</text>
</comment>
<dbReference type="AlphaFoldDB" id="A0AAN7PVR2"/>
<keyword evidence="2" id="KW-1185">Reference proteome</keyword>
<organism evidence="1 2">
    <name type="scientific">Trapa incisa</name>
    <dbReference type="NCBI Taxonomy" id="236973"/>
    <lineage>
        <taxon>Eukaryota</taxon>
        <taxon>Viridiplantae</taxon>
        <taxon>Streptophyta</taxon>
        <taxon>Embryophyta</taxon>
        <taxon>Tracheophyta</taxon>
        <taxon>Spermatophyta</taxon>
        <taxon>Magnoliopsida</taxon>
        <taxon>eudicotyledons</taxon>
        <taxon>Gunneridae</taxon>
        <taxon>Pentapetalae</taxon>
        <taxon>rosids</taxon>
        <taxon>malvids</taxon>
        <taxon>Myrtales</taxon>
        <taxon>Lythraceae</taxon>
        <taxon>Trapa</taxon>
    </lineage>
</organism>